<protein>
    <submittedName>
        <fullName evidence="1">Uncharacterized protein</fullName>
    </submittedName>
</protein>
<evidence type="ECO:0000313" key="1">
    <source>
        <dbReference type="EMBL" id="KAG0441378.1"/>
    </source>
</evidence>
<dbReference type="EMBL" id="JABSTQ010004682">
    <property type="protein sequence ID" value="KAG0441378.1"/>
    <property type="molecule type" value="Genomic_DNA"/>
</dbReference>
<organism evidence="1 2">
    <name type="scientific">Ixodes persulcatus</name>
    <name type="common">Taiga tick</name>
    <dbReference type="NCBI Taxonomy" id="34615"/>
    <lineage>
        <taxon>Eukaryota</taxon>
        <taxon>Metazoa</taxon>
        <taxon>Ecdysozoa</taxon>
        <taxon>Arthropoda</taxon>
        <taxon>Chelicerata</taxon>
        <taxon>Arachnida</taxon>
        <taxon>Acari</taxon>
        <taxon>Parasitiformes</taxon>
        <taxon>Ixodida</taxon>
        <taxon>Ixodoidea</taxon>
        <taxon>Ixodidae</taxon>
        <taxon>Ixodinae</taxon>
        <taxon>Ixodes</taxon>
    </lineage>
</organism>
<sequence>MLRIGAFAGPLSDAFRGGRDSTPGMRPRPNHLLFVIQVLSSWVLWPTDYGGFTTFPASYNGWDIIDETACSDHVGACGFPLPLSSTSPEPSCNAPFANLVSGRDSTPGMRPRPNHLLFVIQCLLGIPRPSSSASNLQILKALTTTCKETAKKSKQDYLQRLEDTMKTNNKQHWKFMKLCGNDQMGIPDIMVHGELLTDAGQKACVFNNYFKSVFLPPEETTLEMCSSNYDVMPPVEISMEGVFNLLGTYR</sequence>
<name>A0AC60QS19_IXOPE</name>
<reference evidence="1 2" key="1">
    <citation type="journal article" date="2020" name="Cell">
        <title>Large-Scale Comparative Analyses of Tick Genomes Elucidate Their Genetic Diversity and Vector Capacities.</title>
        <authorList>
            <consortium name="Tick Genome and Microbiome Consortium (TIGMIC)"/>
            <person name="Jia N."/>
            <person name="Wang J."/>
            <person name="Shi W."/>
            <person name="Du L."/>
            <person name="Sun Y."/>
            <person name="Zhan W."/>
            <person name="Jiang J.F."/>
            <person name="Wang Q."/>
            <person name="Zhang B."/>
            <person name="Ji P."/>
            <person name="Bell-Sakyi L."/>
            <person name="Cui X.M."/>
            <person name="Yuan T.T."/>
            <person name="Jiang B.G."/>
            <person name="Yang W.F."/>
            <person name="Lam T.T."/>
            <person name="Chang Q.C."/>
            <person name="Ding S.J."/>
            <person name="Wang X.J."/>
            <person name="Zhu J.G."/>
            <person name="Ruan X.D."/>
            <person name="Zhao L."/>
            <person name="Wei J.T."/>
            <person name="Ye R.Z."/>
            <person name="Que T.C."/>
            <person name="Du C.H."/>
            <person name="Zhou Y.H."/>
            <person name="Cheng J.X."/>
            <person name="Dai P.F."/>
            <person name="Guo W.B."/>
            <person name="Han X.H."/>
            <person name="Huang E.J."/>
            <person name="Li L.F."/>
            <person name="Wei W."/>
            <person name="Gao Y.C."/>
            <person name="Liu J.Z."/>
            <person name="Shao H.Z."/>
            <person name="Wang X."/>
            <person name="Wang C.C."/>
            <person name="Yang T.C."/>
            <person name="Huo Q.B."/>
            <person name="Li W."/>
            <person name="Chen H.Y."/>
            <person name="Chen S.E."/>
            <person name="Zhou L.G."/>
            <person name="Ni X.B."/>
            <person name="Tian J.H."/>
            <person name="Sheng Y."/>
            <person name="Liu T."/>
            <person name="Pan Y.S."/>
            <person name="Xia L.Y."/>
            <person name="Li J."/>
            <person name="Zhao F."/>
            <person name="Cao W.C."/>
        </authorList>
    </citation>
    <scope>NUCLEOTIDE SEQUENCE [LARGE SCALE GENOMIC DNA]</scope>
    <source>
        <strain evidence="1">Iper-2018</strain>
    </source>
</reference>
<proteinExistence type="predicted"/>
<accession>A0AC60QS19</accession>
<dbReference type="Proteomes" id="UP000805193">
    <property type="component" value="Unassembled WGS sequence"/>
</dbReference>
<evidence type="ECO:0000313" key="2">
    <source>
        <dbReference type="Proteomes" id="UP000805193"/>
    </source>
</evidence>
<gene>
    <name evidence="1" type="ORF">HPB47_015973</name>
</gene>
<keyword evidence="2" id="KW-1185">Reference proteome</keyword>
<comment type="caution">
    <text evidence="1">The sequence shown here is derived from an EMBL/GenBank/DDBJ whole genome shotgun (WGS) entry which is preliminary data.</text>
</comment>